<dbReference type="SUPFAM" id="SSF58104">
    <property type="entry name" value="Methyl-accepting chemotaxis protein (MCP) signaling domain"/>
    <property type="match status" value="1"/>
</dbReference>
<evidence type="ECO:0000256" key="5">
    <source>
        <dbReference type="ARBA" id="ARBA00022519"/>
    </source>
</evidence>
<keyword evidence="18" id="KW-1185">Reference proteome</keyword>
<feature type="domain" description="Methyl-accepting transducer" evidence="14">
    <location>
        <begin position="426"/>
        <end position="655"/>
    </location>
</feature>
<comment type="similarity">
    <text evidence="10">Belongs to the methyl-accepting chemotaxis (MCP) protein family.</text>
</comment>
<dbReference type="SMART" id="SM00283">
    <property type="entry name" value="MA"/>
    <property type="match status" value="1"/>
</dbReference>
<evidence type="ECO:0000313" key="17">
    <source>
        <dbReference type="EMBL" id="GHB10218.1"/>
    </source>
</evidence>
<dbReference type="InterPro" id="IPR003660">
    <property type="entry name" value="HAMP_dom"/>
</dbReference>
<evidence type="ECO:0000259" key="16">
    <source>
        <dbReference type="PROSITE" id="PS50885"/>
    </source>
</evidence>
<protein>
    <submittedName>
        <fullName evidence="17">Methyl-accepting chemotaxis protein II</fullName>
    </submittedName>
</protein>
<comment type="subcellular location">
    <subcellularLocation>
        <location evidence="1">Cell inner membrane</location>
        <topology evidence="1">Multi-pass membrane protein</topology>
    </subcellularLocation>
</comment>
<evidence type="ECO:0000256" key="12">
    <source>
        <dbReference type="SAM" id="MobiDB-lite"/>
    </source>
</evidence>
<sequence>MRHNQPVTDHEFTLTDDDYLISRTDMKGRITYANPAFIRVSGFDREELIGSPHNIVRHPDMPPAAFANLWQTLEHQQTWSGVIKNRRKDGSFYWVQSTVTPIMDAGQVAGYTSVRVKVDEKQRKVAETYYPRLLAGRRKGVSLQRGTLKPRGPVATLKRISFRSLKGRLISMMALALIVLAISGGISLYALQSDGQRLQQLTRNGMEDLARLQQIDQLMSKGRALVDKPVSNPMATDMKPVAQKVDALKAELTGVWNAFYQNRPSNQTPAAETFAGDLDTYLDKGLGAVMTALDSGDFYQAYVAYNDVLKGSSDQFSADLNALVDQKRQTGASMATSAAEEQKTILITLVALLVFGALILIIMGVATIRASLRPLREALDFALQIAAGNLAATLSQRGNDEIGQLTGALNRMRKSLDTIVGDVNGNVAVVKPATRDIARGNEDLSSRTEQQAASLAETASSMEQMTATVKQNADNARQASQLADGATDTVRRSGQVMGQVVDTMGRITDSSQKVADIVGVIDSIAFQTNILALNASVEAARAGEQGRGFAVVAGEVRNLASRSADAAKEIRNLIDGSTQEVTHGADLVRQAEGSIEEVVNAVTRVNDIISEISAASEEQTSGIQQISQAVSQMDEVTQQNAERVQTSAASAAKLRASVEHLAMSIAVFRLAGTGAEQVVRQEAPAEITGSKHQVAQTAKPAALARPDRPRAVTDDNEEWEAF</sequence>
<dbReference type="PANTHER" id="PTHR43531:SF14">
    <property type="entry name" value="METHYL-ACCEPTING CHEMOTAXIS PROTEIN I-RELATED"/>
    <property type="match status" value="1"/>
</dbReference>
<dbReference type="InterPro" id="IPR051310">
    <property type="entry name" value="MCP_chemotaxis"/>
</dbReference>
<proteinExistence type="inferred from homology"/>
<keyword evidence="5" id="KW-0997">Cell inner membrane</keyword>
<keyword evidence="3" id="KW-0488">Methylation</keyword>
<dbReference type="CDD" id="cd00130">
    <property type="entry name" value="PAS"/>
    <property type="match status" value="1"/>
</dbReference>
<comment type="caution">
    <text evidence="17">The sequence shown here is derived from an EMBL/GenBank/DDBJ whole genome shotgun (WGS) entry which is preliminary data.</text>
</comment>
<keyword evidence="2" id="KW-1003">Cell membrane</keyword>
<organism evidence="17 18">
    <name type="scientific">Salinicola rhizosphaerae</name>
    <dbReference type="NCBI Taxonomy" id="1443141"/>
    <lineage>
        <taxon>Bacteria</taxon>
        <taxon>Pseudomonadati</taxon>
        <taxon>Pseudomonadota</taxon>
        <taxon>Gammaproteobacteria</taxon>
        <taxon>Oceanospirillales</taxon>
        <taxon>Halomonadaceae</taxon>
        <taxon>Salinicola</taxon>
    </lineage>
</organism>
<dbReference type="SUPFAM" id="SSF55785">
    <property type="entry name" value="PYP-like sensor domain (PAS domain)"/>
    <property type="match status" value="1"/>
</dbReference>
<dbReference type="Pfam" id="PF00015">
    <property type="entry name" value="MCPsignal"/>
    <property type="match status" value="1"/>
</dbReference>
<evidence type="ECO:0000256" key="9">
    <source>
        <dbReference type="ARBA" id="ARBA00023224"/>
    </source>
</evidence>
<name>A0ABQ3DQ59_9GAMM</name>
<evidence type="ECO:0000256" key="11">
    <source>
        <dbReference type="PROSITE-ProRule" id="PRU00284"/>
    </source>
</evidence>
<dbReference type="CDD" id="cd06225">
    <property type="entry name" value="HAMP"/>
    <property type="match status" value="1"/>
</dbReference>
<dbReference type="InterPro" id="IPR001610">
    <property type="entry name" value="PAC"/>
</dbReference>
<dbReference type="CDD" id="cd11386">
    <property type="entry name" value="MCP_signal"/>
    <property type="match status" value="1"/>
</dbReference>
<feature type="transmembrane region" description="Helical" evidence="13">
    <location>
        <begin position="169"/>
        <end position="191"/>
    </location>
</feature>
<feature type="domain" description="PAS" evidence="15">
    <location>
        <begin position="25"/>
        <end position="76"/>
    </location>
</feature>
<evidence type="ECO:0000256" key="6">
    <source>
        <dbReference type="ARBA" id="ARBA00022692"/>
    </source>
</evidence>
<evidence type="ECO:0000256" key="10">
    <source>
        <dbReference type="ARBA" id="ARBA00029447"/>
    </source>
</evidence>
<dbReference type="InterPro" id="IPR035965">
    <property type="entry name" value="PAS-like_dom_sf"/>
</dbReference>
<dbReference type="InterPro" id="IPR000014">
    <property type="entry name" value="PAS"/>
</dbReference>
<evidence type="ECO:0000256" key="2">
    <source>
        <dbReference type="ARBA" id="ARBA00022475"/>
    </source>
</evidence>
<dbReference type="Pfam" id="PF08447">
    <property type="entry name" value="PAS_3"/>
    <property type="match status" value="1"/>
</dbReference>
<dbReference type="EMBL" id="BMZI01000001">
    <property type="protein sequence ID" value="GHB10218.1"/>
    <property type="molecule type" value="Genomic_DNA"/>
</dbReference>
<dbReference type="Gene3D" id="1.10.287.950">
    <property type="entry name" value="Methyl-accepting chemotaxis protein"/>
    <property type="match status" value="1"/>
</dbReference>
<dbReference type="InterPro" id="IPR004090">
    <property type="entry name" value="Chemotax_Me-accpt_rcpt"/>
</dbReference>
<dbReference type="Pfam" id="PF00672">
    <property type="entry name" value="HAMP"/>
    <property type="match status" value="1"/>
</dbReference>
<dbReference type="InterPro" id="IPR013655">
    <property type="entry name" value="PAS_fold_3"/>
</dbReference>
<dbReference type="RefSeq" id="WP_189442991.1">
    <property type="nucleotide sequence ID" value="NZ_BMZI01000001.1"/>
</dbReference>
<feature type="region of interest" description="Disordered" evidence="12">
    <location>
        <begin position="686"/>
        <end position="722"/>
    </location>
</feature>
<evidence type="ECO:0000256" key="4">
    <source>
        <dbReference type="ARBA" id="ARBA00022500"/>
    </source>
</evidence>
<dbReference type="PROSITE" id="PS50885">
    <property type="entry name" value="HAMP"/>
    <property type="match status" value="1"/>
</dbReference>
<keyword evidence="6 13" id="KW-0812">Transmembrane</keyword>
<feature type="compositionally biased region" description="Polar residues" evidence="12">
    <location>
        <begin position="447"/>
        <end position="467"/>
    </location>
</feature>
<dbReference type="InterPro" id="IPR003122">
    <property type="entry name" value="Tar_rcpt_lig-bd"/>
</dbReference>
<dbReference type="PRINTS" id="PR00260">
    <property type="entry name" value="CHEMTRNSDUCR"/>
</dbReference>
<evidence type="ECO:0000256" key="8">
    <source>
        <dbReference type="ARBA" id="ARBA00023136"/>
    </source>
</evidence>
<keyword evidence="9 11" id="KW-0807">Transducer</keyword>
<dbReference type="PROSITE" id="PS50111">
    <property type="entry name" value="CHEMOTAXIS_TRANSDUC_2"/>
    <property type="match status" value="1"/>
</dbReference>
<keyword evidence="7 13" id="KW-1133">Transmembrane helix</keyword>
<evidence type="ECO:0000256" key="1">
    <source>
        <dbReference type="ARBA" id="ARBA00004429"/>
    </source>
</evidence>
<dbReference type="InterPro" id="IPR004089">
    <property type="entry name" value="MCPsignal_dom"/>
</dbReference>
<gene>
    <name evidence="17" type="ORF">GCM10009038_04980</name>
</gene>
<reference evidence="18" key="1">
    <citation type="journal article" date="2019" name="Int. J. Syst. Evol. Microbiol.">
        <title>The Global Catalogue of Microorganisms (GCM) 10K type strain sequencing project: providing services to taxonomists for standard genome sequencing and annotation.</title>
        <authorList>
            <consortium name="The Broad Institute Genomics Platform"/>
            <consortium name="The Broad Institute Genome Sequencing Center for Infectious Disease"/>
            <person name="Wu L."/>
            <person name="Ma J."/>
        </authorList>
    </citation>
    <scope>NUCLEOTIDE SEQUENCE [LARGE SCALE GENOMIC DNA]</scope>
    <source>
        <strain evidence="18">KCTC 32998</strain>
    </source>
</reference>
<keyword evidence="8 13" id="KW-0472">Membrane</keyword>
<feature type="transmembrane region" description="Helical" evidence="13">
    <location>
        <begin position="345"/>
        <end position="366"/>
    </location>
</feature>
<keyword evidence="4" id="KW-0145">Chemotaxis</keyword>
<dbReference type="SMART" id="SM00304">
    <property type="entry name" value="HAMP"/>
    <property type="match status" value="1"/>
</dbReference>
<dbReference type="SMART" id="SM00091">
    <property type="entry name" value="PAS"/>
    <property type="match status" value="1"/>
</dbReference>
<dbReference type="Gene3D" id="3.30.450.20">
    <property type="entry name" value="PAS domain"/>
    <property type="match status" value="1"/>
</dbReference>
<dbReference type="PROSITE" id="PS50112">
    <property type="entry name" value="PAS"/>
    <property type="match status" value="1"/>
</dbReference>
<dbReference type="SMART" id="SM00086">
    <property type="entry name" value="PAC"/>
    <property type="match status" value="1"/>
</dbReference>
<evidence type="ECO:0000259" key="15">
    <source>
        <dbReference type="PROSITE" id="PS50112"/>
    </source>
</evidence>
<evidence type="ECO:0000313" key="18">
    <source>
        <dbReference type="Proteomes" id="UP000646745"/>
    </source>
</evidence>
<feature type="region of interest" description="Disordered" evidence="12">
    <location>
        <begin position="439"/>
        <end position="467"/>
    </location>
</feature>
<dbReference type="Proteomes" id="UP000646745">
    <property type="component" value="Unassembled WGS sequence"/>
</dbReference>
<feature type="domain" description="HAMP" evidence="16">
    <location>
        <begin position="369"/>
        <end position="421"/>
    </location>
</feature>
<accession>A0ABQ3DQ59</accession>
<evidence type="ECO:0000256" key="3">
    <source>
        <dbReference type="ARBA" id="ARBA00022481"/>
    </source>
</evidence>
<dbReference type="NCBIfam" id="TIGR00229">
    <property type="entry name" value="sensory_box"/>
    <property type="match status" value="1"/>
</dbReference>
<dbReference type="PANTHER" id="PTHR43531">
    <property type="entry name" value="PROTEIN ICFG"/>
    <property type="match status" value="1"/>
</dbReference>
<dbReference type="Pfam" id="PF02203">
    <property type="entry name" value="TarH"/>
    <property type="match status" value="1"/>
</dbReference>
<evidence type="ECO:0000259" key="14">
    <source>
        <dbReference type="PROSITE" id="PS50111"/>
    </source>
</evidence>
<evidence type="ECO:0000256" key="7">
    <source>
        <dbReference type="ARBA" id="ARBA00022989"/>
    </source>
</evidence>
<evidence type="ECO:0000256" key="13">
    <source>
        <dbReference type="SAM" id="Phobius"/>
    </source>
</evidence>